<evidence type="ECO:0000313" key="4">
    <source>
        <dbReference type="Proteomes" id="UP001195914"/>
    </source>
</evidence>
<feature type="compositionally biased region" description="Low complexity" evidence="2">
    <location>
        <begin position="54"/>
        <end position="68"/>
    </location>
</feature>
<name>A0AAD9G7K0_BABDI</name>
<evidence type="ECO:0000313" key="3">
    <source>
        <dbReference type="EMBL" id="KAK1933243.1"/>
    </source>
</evidence>
<feature type="region of interest" description="Disordered" evidence="2">
    <location>
        <begin position="450"/>
        <end position="469"/>
    </location>
</feature>
<reference evidence="3" key="1">
    <citation type="journal article" date="2014" name="Nucleic Acids Res.">
        <title>The evolutionary dynamics of variant antigen genes in Babesia reveal a history of genomic innovation underlying host-parasite interaction.</title>
        <authorList>
            <person name="Jackson A.P."/>
            <person name="Otto T.D."/>
            <person name="Darby A."/>
            <person name="Ramaprasad A."/>
            <person name="Xia D."/>
            <person name="Echaide I.E."/>
            <person name="Farber M."/>
            <person name="Gahlot S."/>
            <person name="Gamble J."/>
            <person name="Gupta D."/>
            <person name="Gupta Y."/>
            <person name="Jackson L."/>
            <person name="Malandrin L."/>
            <person name="Malas T.B."/>
            <person name="Moussa E."/>
            <person name="Nair M."/>
            <person name="Reid A.J."/>
            <person name="Sanders M."/>
            <person name="Sharma J."/>
            <person name="Tracey A."/>
            <person name="Quail M.A."/>
            <person name="Weir W."/>
            <person name="Wastling J.M."/>
            <person name="Hall N."/>
            <person name="Willadsen P."/>
            <person name="Lingelbach K."/>
            <person name="Shiels B."/>
            <person name="Tait A."/>
            <person name="Berriman M."/>
            <person name="Allred D.R."/>
            <person name="Pain A."/>
        </authorList>
    </citation>
    <scope>NUCLEOTIDE SEQUENCE</scope>
    <source>
        <strain evidence="3">1802A</strain>
    </source>
</reference>
<keyword evidence="1" id="KW-0175">Coiled coil</keyword>
<evidence type="ECO:0000256" key="1">
    <source>
        <dbReference type="SAM" id="Coils"/>
    </source>
</evidence>
<proteinExistence type="predicted"/>
<protein>
    <submittedName>
        <fullName evidence="3">Uncharacterized protein</fullName>
    </submittedName>
</protein>
<feature type="coiled-coil region" evidence="1">
    <location>
        <begin position="84"/>
        <end position="111"/>
    </location>
</feature>
<comment type="caution">
    <text evidence="3">The sequence shown here is derived from an EMBL/GenBank/DDBJ whole genome shotgun (WGS) entry which is preliminary data.</text>
</comment>
<sequence length="629" mass="71238">MLFDNVKSAGNDDGALSVELSGITSSIAGVCWHKEALSDFVRSDDDGSSHHAADGNSDSVNNQSNDDNTFYAEASANTERDAMLEQMKLLMDNERKEKERIRSMLAKQQKLSIGKTSKHVTVNRDVSTMKLLKIASGISGRQPAHAKPQLDERKARREHGYYKNLSKHNAPVLPDACRFYKNKRTSATELIRVLDVDALPLTMIHHMLCYAMVKHMPAETVIQVISRIASLRDNNSHVAYQNLLRDLGRIASPLCRAEVVALLSRCYQSISVPFMVDYVRRFGTFSRRFMAKLIQTHSRPLPLDFLRYRAGQRSMNQILTRPWALFGYVKLLKKSSSKTYMYHNLLARGYVPNETEFDRFHTFGTLDAKMATTILNSEKLLNSTAQFNAESTRSDPARPKMYDEVLEAHALGIPLEDVHAEAQDLSVDTQDDVATSPSAMGTQLVKIQTAVQQPKSAPTTSGFRDVEDDLPANRSHISWKTPWGSRRDVFHFKGNFSPFISTFHSGKTYSMDEQQGWRMAKSPVRPHYLKNIRMNRRKRQMKALRKSASKLARKTLAEPPLNRLELKKKYPETLRANIPVPQNIAIQGRYEFLKTKPTLRNEIEAGDFTTAILQNGLPCVLYVAHSHEL</sequence>
<dbReference type="AlphaFoldDB" id="A0AAD9G7K0"/>
<dbReference type="EMBL" id="JAHBMH010000073">
    <property type="protein sequence ID" value="KAK1933243.1"/>
    <property type="molecule type" value="Genomic_DNA"/>
</dbReference>
<gene>
    <name evidence="3" type="ORF">X943_002841</name>
</gene>
<reference evidence="3" key="2">
    <citation type="submission" date="2021-05" db="EMBL/GenBank/DDBJ databases">
        <authorList>
            <person name="Pain A."/>
        </authorList>
    </citation>
    <scope>NUCLEOTIDE SEQUENCE</scope>
    <source>
        <strain evidence="3">1802A</strain>
    </source>
</reference>
<feature type="compositionally biased region" description="Basic and acidic residues" evidence="2">
    <location>
        <begin position="43"/>
        <end position="53"/>
    </location>
</feature>
<evidence type="ECO:0000256" key="2">
    <source>
        <dbReference type="SAM" id="MobiDB-lite"/>
    </source>
</evidence>
<organism evidence="3 4">
    <name type="scientific">Babesia divergens</name>
    <dbReference type="NCBI Taxonomy" id="32595"/>
    <lineage>
        <taxon>Eukaryota</taxon>
        <taxon>Sar</taxon>
        <taxon>Alveolata</taxon>
        <taxon>Apicomplexa</taxon>
        <taxon>Aconoidasida</taxon>
        <taxon>Piroplasmida</taxon>
        <taxon>Babesiidae</taxon>
        <taxon>Babesia</taxon>
    </lineage>
</organism>
<feature type="region of interest" description="Disordered" evidence="2">
    <location>
        <begin position="43"/>
        <end position="68"/>
    </location>
</feature>
<dbReference type="Proteomes" id="UP001195914">
    <property type="component" value="Unassembled WGS sequence"/>
</dbReference>
<feature type="compositionally biased region" description="Polar residues" evidence="2">
    <location>
        <begin position="450"/>
        <end position="462"/>
    </location>
</feature>
<accession>A0AAD9G7K0</accession>
<keyword evidence="4" id="KW-1185">Reference proteome</keyword>